<keyword evidence="3 6" id="KW-0812">Transmembrane</keyword>
<evidence type="ECO:0000256" key="6">
    <source>
        <dbReference type="SAM" id="Phobius"/>
    </source>
</evidence>
<feature type="transmembrane region" description="Helical" evidence="6">
    <location>
        <begin position="107"/>
        <end position="137"/>
    </location>
</feature>
<dbReference type="EMBL" id="WTVH01000043">
    <property type="protein sequence ID" value="NMF95008.1"/>
    <property type="molecule type" value="Genomic_DNA"/>
</dbReference>
<reference evidence="8" key="1">
    <citation type="submission" date="2019-12" db="EMBL/GenBank/DDBJ databases">
        <title>Comparative genomics gives insights into the taxonomy of the Azoarcus-Aromatoleum group and reveals separate origins of nif in the plant-associated Azoarcus and non-plant-associated Aromatoleum sub-groups.</title>
        <authorList>
            <person name="Lafos M."/>
            <person name="Maluk M."/>
            <person name="Batista M."/>
            <person name="Junghare M."/>
            <person name="Carmona M."/>
            <person name="Faoro H."/>
            <person name="Cruz L.M."/>
            <person name="Battistoni F."/>
            <person name="De Souza E."/>
            <person name="Pedrosa F."/>
            <person name="Chen W.-M."/>
            <person name="Poole P.S."/>
            <person name="Dixon R.A."/>
            <person name="James E.K."/>
        </authorList>
    </citation>
    <scope>NUCLEOTIDE SEQUENCE</scope>
    <source>
        <strain evidence="8">U120</strain>
    </source>
</reference>
<comment type="caution">
    <text evidence="8">The sequence shown here is derived from an EMBL/GenBank/DDBJ whole genome shotgun (WGS) entry which is preliminary data.</text>
</comment>
<dbReference type="InterPro" id="IPR000620">
    <property type="entry name" value="EamA_dom"/>
</dbReference>
<evidence type="ECO:0000313" key="9">
    <source>
        <dbReference type="Proteomes" id="UP000601990"/>
    </source>
</evidence>
<keyword evidence="5 6" id="KW-0472">Membrane</keyword>
<protein>
    <submittedName>
        <fullName evidence="8">EamA family transporter</fullName>
    </submittedName>
</protein>
<dbReference type="InterPro" id="IPR050638">
    <property type="entry name" value="AA-Vitamin_Transporters"/>
</dbReference>
<feature type="domain" description="EamA" evidence="7">
    <location>
        <begin position="167"/>
        <end position="305"/>
    </location>
</feature>
<evidence type="ECO:0000313" key="8">
    <source>
        <dbReference type="EMBL" id="NMF95008.1"/>
    </source>
</evidence>
<evidence type="ECO:0000259" key="7">
    <source>
        <dbReference type="Pfam" id="PF00892"/>
    </source>
</evidence>
<keyword evidence="9" id="KW-1185">Reference proteome</keyword>
<accession>A0ABX1N6W7</accession>
<evidence type="ECO:0000256" key="4">
    <source>
        <dbReference type="ARBA" id="ARBA00022989"/>
    </source>
</evidence>
<feature type="transmembrane region" description="Helical" evidence="6">
    <location>
        <begin position="65"/>
        <end position="87"/>
    </location>
</feature>
<proteinExistence type="inferred from homology"/>
<dbReference type="RefSeq" id="WP_169200215.1">
    <property type="nucleotide sequence ID" value="NZ_WTVH02000001.1"/>
</dbReference>
<feature type="transmembrane region" description="Helical" evidence="6">
    <location>
        <begin position="200"/>
        <end position="219"/>
    </location>
</feature>
<dbReference type="Pfam" id="PF00892">
    <property type="entry name" value="EamA"/>
    <property type="match status" value="2"/>
</dbReference>
<dbReference type="SUPFAM" id="SSF103481">
    <property type="entry name" value="Multidrug resistance efflux transporter EmrE"/>
    <property type="match status" value="2"/>
</dbReference>
<gene>
    <name evidence="8" type="ORF">GO608_16985</name>
</gene>
<feature type="transmembrane region" description="Helical" evidence="6">
    <location>
        <begin position="158"/>
        <end position="180"/>
    </location>
</feature>
<evidence type="ECO:0000256" key="1">
    <source>
        <dbReference type="ARBA" id="ARBA00004141"/>
    </source>
</evidence>
<dbReference type="PANTHER" id="PTHR32322">
    <property type="entry name" value="INNER MEMBRANE TRANSPORTER"/>
    <property type="match status" value="1"/>
</dbReference>
<dbReference type="PANTHER" id="PTHR32322:SF2">
    <property type="entry name" value="EAMA DOMAIN-CONTAINING PROTEIN"/>
    <property type="match status" value="1"/>
</dbReference>
<name>A0ABX1N6W7_9RHOO</name>
<evidence type="ECO:0000256" key="2">
    <source>
        <dbReference type="ARBA" id="ARBA00007362"/>
    </source>
</evidence>
<evidence type="ECO:0000256" key="5">
    <source>
        <dbReference type="ARBA" id="ARBA00023136"/>
    </source>
</evidence>
<dbReference type="Proteomes" id="UP000601990">
    <property type="component" value="Unassembled WGS sequence"/>
</dbReference>
<feature type="domain" description="EamA" evidence="7">
    <location>
        <begin position="2"/>
        <end position="136"/>
    </location>
</feature>
<organism evidence="8 9">
    <name type="scientific">Aromatoleum buckelii</name>
    <dbReference type="NCBI Taxonomy" id="200254"/>
    <lineage>
        <taxon>Bacteria</taxon>
        <taxon>Pseudomonadati</taxon>
        <taxon>Pseudomonadota</taxon>
        <taxon>Betaproteobacteria</taxon>
        <taxon>Rhodocyclales</taxon>
        <taxon>Rhodocyclaceae</taxon>
        <taxon>Aromatoleum</taxon>
    </lineage>
</organism>
<keyword evidence="4 6" id="KW-1133">Transmembrane helix</keyword>
<feature type="transmembrane region" description="Helical" evidence="6">
    <location>
        <begin position="261"/>
        <end position="280"/>
    </location>
</feature>
<comment type="similarity">
    <text evidence="2">Belongs to the EamA transporter family.</text>
</comment>
<evidence type="ECO:0000256" key="3">
    <source>
        <dbReference type="ARBA" id="ARBA00022692"/>
    </source>
</evidence>
<sequence>MGEWLAVLSMTFFASSNVAIGRAVERGSQDNGAFLSILITSTMAFAAWIYLTWGNALPRVDAPALAWFAGAGVLTMFIGRVFVFASVQHLGAVRASAVKRLNPVFSVLLGVLVLGEPMDAALIAGMLLIFSSFCVLVKQSLQTSRQSSGVVIDSSGREYLGTWVNVGYVYGPVSALAYAVGYVARKQGLMLLPDPTLGTLIGAVVGSLVFMLAGAFLGSYRQAIRNTFTSFDPWIVAAGVLSSLGQIFFFAAISYSTVSRVALITSMETFVTILLSVTLFRSKDGLTAPVLCAAGLGALGTAFIMWQ</sequence>
<dbReference type="Gene3D" id="1.10.3730.20">
    <property type="match status" value="1"/>
</dbReference>
<feature type="transmembrane region" description="Helical" evidence="6">
    <location>
        <begin position="231"/>
        <end position="255"/>
    </location>
</feature>
<feature type="transmembrane region" description="Helical" evidence="6">
    <location>
        <begin position="33"/>
        <end position="53"/>
    </location>
</feature>
<dbReference type="InterPro" id="IPR037185">
    <property type="entry name" value="EmrE-like"/>
</dbReference>
<feature type="transmembrane region" description="Helical" evidence="6">
    <location>
        <begin position="287"/>
        <end position="306"/>
    </location>
</feature>
<comment type="subcellular location">
    <subcellularLocation>
        <location evidence="1">Membrane</location>
        <topology evidence="1">Multi-pass membrane protein</topology>
    </subcellularLocation>
</comment>